<keyword evidence="7" id="KW-1185">Reference proteome</keyword>
<feature type="domain" description="IclR-ED" evidence="5">
    <location>
        <begin position="69"/>
        <end position="254"/>
    </location>
</feature>
<dbReference type="GO" id="GO:0045892">
    <property type="term" value="P:negative regulation of DNA-templated transcription"/>
    <property type="evidence" value="ECO:0007669"/>
    <property type="project" value="TreeGrafter"/>
</dbReference>
<name>A0AAW5R099_9HYPH</name>
<dbReference type="Pfam" id="PF09339">
    <property type="entry name" value="HTH_IclR"/>
    <property type="match status" value="1"/>
</dbReference>
<dbReference type="InterPro" id="IPR005471">
    <property type="entry name" value="Tscrpt_reg_IclR_N"/>
</dbReference>
<evidence type="ECO:0000256" key="3">
    <source>
        <dbReference type="ARBA" id="ARBA00023163"/>
    </source>
</evidence>
<comment type="caution">
    <text evidence="6">The sequence shown here is derived from an EMBL/GenBank/DDBJ whole genome shotgun (WGS) entry which is preliminary data.</text>
</comment>
<dbReference type="PANTHER" id="PTHR30136:SF34">
    <property type="entry name" value="TRANSCRIPTIONAL REGULATOR"/>
    <property type="match status" value="1"/>
</dbReference>
<dbReference type="SMART" id="SM00346">
    <property type="entry name" value="HTH_ICLR"/>
    <property type="match status" value="1"/>
</dbReference>
<dbReference type="InterPro" id="IPR036388">
    <property type="entry name" value="WH-like_DNA-bd_sf"/>
</dbReference>
<dbReference type="RefSeq" id="WP_261615665.1">
    <property type="nucleotide sequence ID" value="NZ_JALIDZ010000004.1"/>
</dbReference>
<evidence type="ECO:0000256" key="2">
    <source>
        <dbReference type="ARBA" id="ARBA00023125"/>
    </source>
</evidence>
<dbReference type="InterPro" id="IPR036390">
    <property type="entry name" value="WH_DNA-bd_sf"/>
</dbReference>
<feature type="domain" description="HTH iclR-type" evidence="4">
    <location>
        <begin position="8"/>
        <end position="68"/>
    </location>
</feature>
<dbReference type="InterPro" id="IPR029016">
    <property type="entry name" value="GAF-like_dom_sf"/>
</dbReference>
<dbReference type="GO" id="GO:0003700">
    <property type="term" value="F:DNA-binding transcription factor activity"/>
    <property type="evidence" value="ECO:0007669"/>
    <property type="project" value="TreeGrafter"/>
</dbReference>
<evidence type="ECO:0000259" key="4">
    <source>
        <dbReference type="PROSITE" id="PS51077"/>
    </source>
</evidence>
<dbReference type="PROSITE" id="PS51078">
    <property type="entry name" value="ICLR_ED"/>
    <property type="match status" value="1"/>
</dbReference>
<dbReference type="Gene3D" id="3.30.450.40">
    <property type="match status" value="1"/>
</dbReference>
<evidence type="ECO:0000313" key="6">
    <source>
        <dbReference type="EMBL" id="MCT8972088.1"/>
    </source>
</evidence>
<dbReference type="EMBL" id="JALIDZ010000004">
    <property type="protein sequence ID" value="MCT8972088.1"/>
    <property type="molecule type" value="Genomic_DNA"/>
</dbReference>
<keyword evidence="2" id="KW-0238">DNA-binding</keyword>
<evidence type="ECO:0000313" key="7">
    <source>
        <dbReference type="Proteomes" id="UP001320898"/>
    </source>
</evidence>
<gene>
    <name evidence="6" type="ORF">MUB46_09495</name>
</gene>
<dbReference type="Gene3D" id="1.10.10.10">
    <property type="entry name" value="Winged helix-like DNA-binding domain superfamily/Winged helix DNA-binding domain"/>
    <property type="match status" value="1"/>
</dbReference>
<keyword evidence="3" id="KW-0804">Transcription</keyword>
<organism evidence="6 7">
    <name type="scientific">Microbaculum marinisediminis</name>
    <dbReference type="NCBI Taxonomy" id="2931392"/>
    <lineage>
        <taxon>Bacteria</taxon>
        <taxon>Pseudomonadati</taxon>
        <taxon>Pseudomonadota</taxon>
        <taxon>Alphaproteobacteria</taxon>
        <taxon>Hyphomicrobiales</taxon>
        <taxon>Tepidamorphaceae</taxon>
        <taxon>Microbaculum</taxon>
    </lineage>
</organism>
<dbReference type="Proteomes" id="UP001320898">
    <property type="component" value="Unassembled WGS sequence"/>
</dbReference>
<dbReference type="InterPro" id="IPR014757">
    <property type="entry name" value="Tscrpt_reg_IclR_C"/>
</dbReference>
<dbReference type="GO" id="GO:0003677">
    <property type="term" value="F:DNA binding"/>
    <property type="evidence" value="ECO:0007669"/>
    <property type="project" value="UniProtKB-KW"/>
</dbReference>
<dbReference type="PANTHER" id="PTHR30136">
    <property type="entry name" value="HELIX-TURN-HELIX TRANSCRIPTIONAL REGULATOR, ICLR FAMILY"/>
    <property type="match status" value="1"/>
</dbReference>
<dbReference type="InterPro" id="IPR050707">
    <property type="entry name" value="HTH_MetabolicPath_Reg"/>
</dbReference>
<protein>
    <submittedName>
        <fullName evidence="6">Helix-turn-helix domain-containing protein</fullName>
    </submittedName>
</protein>
<evidence type="ECO:0000259" key="5">
    <source>
        <dbReference type="PROSITE" id="PS51078"/>
    </source>
</evidence>
<keyword evidence="1" id="KW-0805">Transcription regulation</keyword>
<dbReference type="SUPFAM" id="SSF46785">
    <property type="entry name" value="Winged helix' DNA-binding domain"/>
    <property type="match status" value="1"/>
</dbReference>
<dbReference type="AlphaFoldDB" id="A0AAW5R099"/>
<reference evidence="6 7" key="1">
    <citation type="submission" date="2022-04" db="EMBL/GenBank/DDBJ databases">
        <authorList>
            <person name="Ye Y.-Q."/>
            <person name="Du Z.-J."/>
        </authorList>
    </citation>
    <scope>NUCLEOTIDE SEQUENCE [LARGE SCALE GENOMIC DNA]</scope>
    <source>
        <strain evidence="6 7">A6E488</strain>
    </source>
</reference>
<evidence type="ECO:0000256" key="1">
    <source>
        <dbReference type="ARBA" id="ARBA00023015"/>
    </source>
</evidence>
<dbReference type="Pfam" id="PF01614">
    <property type="entry name" value="IclR_C"/>
    <property type="match status" value="1"/>
</dbReference>
<accession>A0AAW5R099</accession>
<sequence length="255" mass="28051">MAVRDETVQSLVRGIAVIRSFDAGHRHQTITDVAARTGLTRAAARRFLITLCETGLARSDGKHYELTPAILELAQSYVSSASELEIVQDVLRGLSEQFDESASAAMMDGTDIIYVARAPARHRIMTIGLGLGTRLPAHATSMGQALLSLMQPRELEIYLSKAKLTPLTPHTLTTRTALRQRIDEVQDRGYAIVSEELELGLRSISVPVRNRNARSNIAINISAQAARVSADDMVERFLPALQRAVRHIEIAMDSR</sequence>
<dbReference type="SUPFAM" id="SSF55781">
    <property type="entry name" value="GAF domain-like"/>
    <property type="match status" value="1"/>
</dbReference>
<proteinExistence type="predicted"/>
<dbReference type="PROSITE" id="PS51077">
    <property type="entry name" value="HTH_ICLR"/>
    <property type="match status" value="1"/>
</dbReference>